<evidence type="ECO:0000313" key="6">
    <source>
        <dbReference type="EMBL" id="KAK0412473.1"/>
    </source>
</evidence>
<feature type="signal peptide" evidence="4">
    <location>
        <begin position="1"/>
        <end position="17"/>
    </location>
</feature>
<feature type="domain" description="EGF-like" evidence="5">
    <location>
        <begin position="203"/>
        <end position="236"/>
    </location>
</feature>
<accession>A0AA39LWS7</accession>
<evidence type="ECO:0000256" key="1">
    <source>
        <dbReference type="ARBA" id="ARBA00022690"/>
    </source>
</evidence>
<dbReference type="SMART" id="SM00181">
    <property type="entry name" value="EGF"/>
    <property type="match status" value="3"/>
</dbReference>
<keyword evidence="4" id="KW-0732">Signal</keyword>
<dbReference type="Pfam" id="PF01826">
    <property type="entry name" value="TIL"/>
    <property type="match status" value="3"/>
</dbReference>
<keyword evidence="2" id="KW-0722">Serine protease inhibitor</keyword>
<dbReference type="EMBL" id="JAUCMV010000003">
    <property type="protein sequence ID" value="KAK0412473.1"/>
    <property type="molecule type" value="Genomic_DNA"/>
</dbReference>
<keyword evidence="3" id="KW-1015">Disulfide bond</keyword>
<feature type="domain" description="EGF-like" evidence="5">
    <location>
        <begin position="121"/>
        <end position="154"/>
    </location>
</feature>
<name>A0AA39LWS7_9BILA</name>
<protein>
    <recommendedName>
        <fullName evidence="5">EGF-like domain-containing protein</fullName>
    </recommendedName>
</protein>
<evidence type="ECO:0000259" key="5">
    <source>
        <dbReference type="SMART" id="SM00181"/>
    </source>
</evidence>
<evidence type="ECO:0000256" key="3">
    <source>
        <dbReference type="ARBA" id="ARBA00023157"/>
    </source>
</evidence>
<reference evidence="6" key="1">
    <citation type="submission" date="2023-06" db="EMBL/GenBank/DDBJ databases">
        <title>Genomic analysis of the entomopathogenic nematode Steinernema hermaphroditum.</title>
        <authorList>
            <person name="Schwarz E.M."/>
            <person name="Heppert J.K."/>
            <person name="Baniya A."/>
            <person name="Schwartz H.T."/>
            <person name="Tan C.-H."/>
            <person name="Antoshechkin I."/>
            <person name="Sternberg P.W."/>
            <person name="Goodrich-Blair H."/>
            <person name="Dillman A.R."/>
        </authorList>
    </citation>
    <scope>NUCLEOTIDE SEQUENCE</scope>
    <source>
        <strain evidence="6">PS9179</strain>
        <tissue evidence="6">Whole animal</tissue>
    </source>
</reference>
<evidence type="ECO:0000256" key="4">
    <source>
        <dbReference type="SAM" id="SignalP"/>
    </source>
</evidence>
<keyword evidence="7" id="KW-1185">Reference proteome</keyword>
<feature type="domain" description="EGF-like" evidence="5">
    <location>
        <begin position="42"/>
        <end position="75"/>
    </location>
</feature>
<gene>
    <name evidence="6" type="ORF">QR680_006228</name>
</gene>
<dbReference type="CDD" id="cd19941">
    <property type="entry name" value="TIL"/>
    <property type="match status" value="3"/>
</dbReference>
<organism evidence="6 7">
    <name type="scientific">Steinernema hermaphroditum</name>
    <dbReference type="NCBI Taxonomy" id="289476"/>
    <lineage>
        <taxon>Eukaryota</taxon>
        <taxon>Metazoa</taxon>
        <taxon>Ecdysozoa</taxon>
        <taxon>Nematoda</taxon>
        <taxon>Chromadorea</taxon>
        <taxon>Rhabditida</taxon>
        <taxon>Tylenchina</taxon>
        <taxon>Panagrolaimomorpha</taxon>
        <taxon>Strongyloidoidea</taxon>
        <taxon>Steinernematidae</taxon>
        <taxon>Steinernema</taxon>
    </lineage>
</organism>
<dbReference type="InterPro" id="IPR000742">
    <property type="entry name" value="EGF"/>
</dbReference>
<dbReference type="InterPro" id="IPR036084">
    <property type="entry name" value="Ser_inhib-like_sf"/>
</dbReference>
<dbReference type="InterPro" id="IPR002919">
    <property type="entry name" value="TIL_dom"/>
</dbReference>
<evidence type="ECO:0000256" key="2">
    <source>
        <dbReference type="ARBA" id="ARBA00022900"/>
    </source>
</evidence>
<proteinExistence type="predicted"/>
<dbReference type="InterPro" id="IPR051368">
    <property type="entry name" value="SerProtInhib-TIL_Domain"/>
</dbReference>
<dbReference type="PANTHER" id="PTHR23259">
    <property type="entry name" value="RIDDLE"/>
    <property type="match status" value="1"/>
</dbReference>
<dbReference type="Gene3D" id="2.10.25.10">
    <property type="entry name" value="Laminin"/>
    <property type="match status" value="3"/>
</dbReference>
<dbReference type="PANTHER" id="PTHR23259:SF70">
    <property type="entry name" value="ACCESSORY GLAND PROTEIN ACP62F-RELATED"/>
    <property type="match status" value="1"/>
</dbReference>
<dbReference type="Proteomes" id="UP001175271">
    <property type="component" value="Unassembled WGS sequence"/>
</dbReference>
<dbReference type="AlphaFoldDB" id="A0AA39LWS7"/>
<sequence>MKTFFVGFVLVLAVVSARPSEDAKCGKNEHFSPSECNGCDMTCFAREHTICPAMCHPPQCMCNPGFYRDPMNRCVAPAQCPAVLPPFQDDKQVVPSAAEEEPKCGKNEHFSSSNCNGCDMTCFAREHTICPAMCHPPQCMCNPGFYRDPMNRCVAPAQCPAVLPPFRGTPEPKNVVSRNAEEEPKCGKNEHFSPSECNGCDMTCFAREHTICPAMCHPPQCMCNPGFYRDPMKRCVAPAQCPAVLPPFTGDAKQPESH</sequence>
<feature type="chain" id="PRO_5041210291" description="EGF-like domain-containing protein" evidence="4">
    <location>
        <begin position="18"/>
        <end position="258"/>
    </location>
</feature>
<keyword evidence="1" id="KW-0646">Protease inhibitor</keyword>
<dbReference type="GO" id="GO:0004867">
    <property type="term" value="F:serine-type endopeptidase inhibitor activity"/>
    <property type="evidence" value="ECO:0007669"/>
    <property type="project" value="UniProtKB-KW"/>
</dbReference>
<evidence type="ECO:0000313" key="7">
    <source>
        <dbReference type="Proteomes" id="UP001175271"/>
    </source>
</evidence>
<dbReference type="SUPFAM" id="SSF57567">
    <property type="entry name" value="Serine protease inhibitors"/>
    <property type="match status" value="3"/>
</dbReference>
<comment type="caution">
    <text evidence="6">The sequence shown here is derived from an EMBL/GenBank/DDBJ whole genome shotgun (WGS) entry which is preliminary data.</text>
</comment>